<dbReference type="HOGENOM" id="CLU_015553_1_2_0"/>
<gene>
    <name evidence="9" type="ORF">J421_6239</name>
</gene>
<name>W0RS26_9BACT</name>
<dbReference type="CDD" id="cd08977">
    <property type="entry name" value="SusD"/>
    <property type="match status" value="1"/>
</dbReference>
<dbReference type="PROSITE" id="PS51257">
    <property type="entry name" value="PROKAR_LIPOPROTEIN"/>
    <property type="match status" value="1"/>
</dbReference>
<dbReference type="AlphaFoldDB" id="W0RS26"/>
<keyword evidence="4" id="KW-0472">Membrane</keyword>
<evidence type="ECO:0000313" key="10">
    <source>
        <dbReference type="Proteomes" id="UP000019151"/>
    </source>
</evidence>
<reference evidence="9 10" key="1">
    <citation type="journal article" date="2014" name="Genome Announc.">
        <title>Genome Sequence and Methylome of Soil Bacterium Gemmatirosa kalamazoonensis KBS708T, a Member of the Rarely Cultivated Gemmatimonadetes Phylum.</title>
        <authorList>
            <person name="Debruyn J.M."/>
            <person name="Radosevich M."/>
            <person name="Wommack K.E."/>
            <person name="Polson S.W."/>
            <person name="Hauser L.J."/>
            <person name="Fawaz M.N."/>
            <person name="Korlach J."/>
            <person name="Tsai Y.C."/>
        </authorList>
    </citation>
    <scope>NUCLEOTIDE SEQUENCE [LARGE SCALE GENOMIC DNA]</scope>
    <source>
        <strain evidence="9 10">KBS708</strain>
        <plasmid evidence="10">Plasmid 2</plasmid>
    </source>
</reference>
<evidence type="ECO:0000256" key="5">
    <source>
        <dbReference type="ARBA" id="ARBA00023237"/>
    </source>
</evidence>
<dbReference type="SUPFAM" id="SSF48452">
    <property type="entry name" value="TPR-like"/>
    <property type="match status" value="1"/>
</dbReference>
<sequence>MTHMAKLSPRSMRRAATSTLLLLVPAVGALSCTDLTVTPKDALTPSNAFRSDAEVLAGVASVYAQLRQTVENYYNISEISSGEMIVPTRGSDWYDNGVWVEEYQQGWTANSALGIGDINGVWNAMFSGIARANLMIDVINTAGGASKDTTLAELRTLRAWYYYVLQDFFGGVPLVTSTEVKQYPRSSRDEIFKFIESELKASAANLPTKWPDAFSGRVTKGAANAILASLYLNAQVYDGNVTAAGLTKGTARWQDAISAANAVINSGVYSLATDWKSNFSTDNHNSPENIFYVQHTAQPGLGMSLQMRSLHYNQTGVNGGPWNGFSTTAEVYRRWDAADPRRSMWLVGPQRSFDTGQPTTDRQGNPLIFTDTIGNITAANENEGVRPYKFPVLSSAPSGDAFPNNYPIYRLAEMYLIRAEAQNELGQTAAAIADVNIVRRRVGLAALNTGMSQADARTAIFAERQFELAAEGKYRQDAIRAGVYTAARQFKTAKEPYKILMPIPATQIQTNPLLTQNPGY</sequence>
<evidence type="ECO:0000256" key="4">
    <source>
        <dbReference type="ARBA" id="ARBA00023136"/>
    </source>
</evidence>
<dbReference type="Pfam" id="PF07980">
    <property type="entry name" value="SusD_RagB"/>
    <property type="match status" value="1"/>
</dbReference>
<geneLocation type="plasmid" evidence="9 10">
    <name>2</name>
</geneLocation>
<comment type="subcellular location">
    <subcellularLocation>
        <location evidence="1">Cell outer membrane</location>
    </subcellularLocation>
</comment>
<evidence type="ECO:0000256" key="2">
    <source>
        <dbReference type="ARBA" id="ARBA00006275"/>
    </source>
</evidence>
<organism evidence="9 10">
    <name type="scientific">Gemmatirosa kalamazoonensis</name>
    <dbReference type="NCBI Taxonomy" id="861299"/>
    <lineage>
        <taxon>Bacteria</taxon>
        <taxon>Pseudomonadati</taxon>
        <taxon>Gemmatimonadota</taxon>
        <taxon>Gemmatimonadia</taxon>
        <taxon>Gemmatimonadales</taxon>
        <taxon>Gemmatimonadaceae</taxon>
        <taxon>Gemmatirosa</taxon>
    </lineage>
</organism>
<dbReference type="Proteomes" id="UP000019151">
    <property type="component" value="Plasmid 2"/>
</dbReference>
<dbReference type="InterPro" id="IPR011990">
    <property type="entry name" value="TPR-like_helical_dom_sf"/>
</dbReference>
<feature type="domain" description="SusD-like N-terminal" evidence="8">
    <location>
        <begin position="68"/>
        <end position="232"/>
    </location>
</feature>
<dbReference type="EMBL" id="CP007130">
    <property type="protein sequence ID" value="AHG93774.1"/>
    <property type="molecule type" value="Genomic_DNA"/>
</dbReference>
<dbReference type="eggNOG" id="COG0702">
    <property type="taxonomic scope" value="Bacteria"/>
</dbReference>
<feature type="domain" description="RagB/SusD" evidence="7">
    <location>
        <begin position="302"/>
        <end position="520"/>
    </location>
</feature>
<evidence type="ECO:0000256" key="1">
    <source>
        <dbReference type="ARBA" id="ARBA00004442"/>
    </source>
</evidence>
<keyword evidence="10" id="KW-1185">Reference proteome</keyword>
<dbReference type="InterPro" id="IPR033985">
    <property type="entry name" value="SusD-like_N"/>
</dbReference>
<evidence type="ECO:0000259" key="7">
    <source>
        <dbReference type="Pfam" id="PF07980"/>
    </source>
</evidence>
<accession>W0RS26</accession>
<dbReference type="KEGG" id="gba:J421_6239"/>
<feature type="signal peptide" evidence="6">
    <location>
        <begin position="1"/>
        <end position="29"/>
    </location>
</feature>
<evidence type="ECO:0000259" key="8">
    <source>
        <dbReference type="Pfam" id="PF14322"/>
    </source>
</evidence>
<proteinExistence type="inferred from homology"/>
<dbReference type="InterPro" id="IPR012944">
    <property type="entry name" value="SusD_RagB_dom"/>
</dbReference>
<keyword evidence="9" id="KW-0614">Plasmid</keyword>
<dbReference type="GO" id="GO:0009279">
    <property type="term" value="C:cell outer membrane"/>
    <property type="evidence" value="ECO:0007669"/>
    <property type="project" value="UniProtKB-SubCell"/>
</dbReference>
<evidence type="ECO:0000313" key="9">
    <source>
        <dbReference type="EMBL" id="AHG93774.1"/>
    </source>
</evidence>
<feature type="chain" id="PRO_5004795901" evidence="6">
    <location>
        <begin position="30"/>
        <end position="520"/>
    </location>
</feature>
<protein>
    <submittedName>
        <fullName evidence="9">RagB/SusD domain-containing protein</fullName>
    </submittedName>
</protein>
<evidence type="ECO:0000256" key="6">
    <source>
        <dbReference type="SAM" id="SignalP"/>
    </source>
</evidence>
<keyword evidence="5" id="KW-0998">Cell outer membrane</keyword>
<comment type="similarity">
    <text evidence="2">Belongs to the SusD family.</text>
</comment>
<keyword evidence="3 6" id="KW-0732">Signal</keyword>
<evidence type="ECO:0000256" key="3">
    <source>
        <dbReference type="ARBA" id="ARBA00022729"/>
    </source>
</evidence>
<dbReference type="Gene3D" id="1.25.40.390">
    <property type="match status" value="1"/>
</dbReference>
<dbReference type="Pfam" id="PF14322">
    <property type="entry name" value="SusD-like_3"/>
    <property type="match status" value="1"/>
</dbReference>
<dbReference type="InParanoid" id="W0RS26"/>